<feature type="transmembrane region" description="Helical" evidence="2">
    <location>
        <begin position="63"/>
        <end position="81"/>
    </location>
</feature>
<gene>
    <name evidence="3" type="ORF">GCM10009765_80990</name>
</gene>
<reference evidence="3 4" key="1">
    <citation type="journal article" date="2019" name="Int. J. Syst. Evol. Microbiol.">
        <title>The Global Catalogue of Microorganisms (GCM) 10K type strain sequencing project: providing services to taxonomists for standard genome sequencing and annotation.</title>
        <authorList>
            <consortium name="The Broad Institute Genomics Platform"/>
            <consortium name="The Broad Institute Genome Sequencing Center for Infectious Disease"/>
            <person name="Wu L."/>
            <person name="Ma J."/>
        </authorList>
    </citation>
    <scope>NUCLEOTIDE SEQUENCE [LARGE SCALE GENOMIC DNA]</scope>
    <source>
        <strain evidence="3 4">JCM 14718</strain>
    </source>
</reference>
<dbReference type="Proteomes" id="UP001500618">
    <property type="component" value="Unassembled WGS sequence"/>
</dbReference>
<evidence type="ECO:0000313" key="3">
    <source>
        <dbReference type="EMBL" id="GAA1720566.1"/>
    </source>
</evidence>
<accession>A0ABN2J9H0</accession>
<keyword evidence="2" id="KW-0472">Membrane</keyword>
<comment type="caution">
    <text evidence="3">The sequence shown here is derived from an EMBL/GenBank/DDBJ whole genome shotgun (WGS) entry which is preliminary data.</text>
</comment>
<feature type="region of interest" description="Disordered" evidence="1">
    <location>
        <begin position="201"/>
        <end position="221"/>
    </location>
</feature>
<evidence type="ECO:0008006" key="5">
    <source>
        <dbReference type="Google" id="ProtNLM"/>
    </source>
</evidence>
<name>A0ABN2J9H0_9ACTN</name>
<keyword evidence="2" id="KW-1133">Transmembrane helix</keyword>
<proteinExistence type="predicted"/>
<evidence type="ECO:0000256" key="2">
    <source>
        <dbReference type="SAM" id="Phobius"/>
    </source>
</evidence>
<evidence type="ECO:0000313" key="4">
    <source>
        <dbReference type="Proteomes" id="UP001500618"/>
    </source>
</evidence>
<sequence length="221" mass="23987">MLLSGTATATFAVTYEHIVTFAVQHGQSDWTALVYPFFIDGFEVIVTLYLFYCKRDGQATNVLAWTFLVVIVLVSVAVNWLSSPKADDTLSHLFAALPAIALLGEIKIMATLLGHKPTTATSGTATRADSEPDPAVRALLPAARAARDQLATAGHKLTRQNLADQIRRNGQPVSNERACELLKILTQPTHAWANPLTHLPGLHKLRHRGQTGSQDSGGRRS</sequence>
<feature type="transmembrane region" description="Helical" evidence="2">
    <location>
        <begin position="93"/>
        <end position="113"/>
    </location>
</feature>
<protein>
    <recommendedName>
        <fullName evidence="5">DUF2637 domain-containing protein</fullName>
    </recommendedName>
</protein>
<keyword evidence="2" id="KW-0812">Transmembrane</keyword>
<dbReference type="InterPro" id="IPR021235">
    <property type="entry name" value="DUF2637"/>
</dbReference>
<feature type="transmembrane region" description="Helical" evidence="2">
    <location>
        <begin position="32"/>
        <end position="51"/>
    </location>
</feature>
<keyword evidence="4" id="KW-1185">Reference proteome</keyword>
<feature type="compositionally biased region" description="Polar residues" evidence="1">
    <location>
        <begin position="210"/>
        <end position="221"/>
    </location>
</feature>
<organism evidence="3 4">
    <name type="scientific">Fodinicola feengrottensis</name>
    <dbReference type="NCBI Taxonomy" id="435914"/>
    <lineage>
        <taxon>Bacteria</taxon>
        <taxon>Bacillati</taxon>
        <taxon>Actinomycetota</taxon>
        <taxon>Actinomycetes</taxon>
        <taxon>Mycobacteriales</taxon>
        <taxon>Fodinicola</taxon>
    </lineage>
</organism>
<evidence type="ECO:0000256" key="1">
    <source>
        <dbReference type="SAM" id="MobiDB-lite"/>
    </source>
</evidence>
<dbReference type="Pfam" id="PF10935">
    <property type="entry name" value="DUF2637"/>
    <property type="match status" value="1"/>
</dbReference>
<dbReference type="EMBL" id="BAAANY010000045">
    <property type="protein sequence ID" value="GAA1720566.1"/>
    <property type="molecule type" value="Genomic_DNA"/>
</dbReference>